<keyword evidence="2" id="KW-1133">Transmembrane helix</keyword>
<sequence>MKISGLTAACELDGENIIVAIGNKIYKIENKVLDRNLTEANLGEPIKTVNGVKNITDMTVNGDSITITSEQGKQIYSGISGDEELKLTETLISADISFSTSYEGKNGTYFVKDDRSKIGYSRSYVEITNGVQKALTNNINAAGARKETAFALVESSNGNLNLNEALQILPDAKSFNGLITSNDFNGWHKEIELDINTKFVRNSGSVIVSNSDSSIFTSKDGATISTRVKVQKEVITDPNKLAEIYDDIDRQLGNNLKVVRSNSIDLSDQKIIEAVAKPKEGLLLESSVQNQSLNFKISFDQIGNTVVTGQFLTQGIEGDIFEGEEFDYQLLGMKNVPSDFKVTGGYEIVGTPTSNGNDTTVKLKATKTGKQRIGFTGSGYDFDVKDSLNVVSSTISVKGLGSTLRIKEGQVKTFQVENYNMFSSVSVNLPLTTYEEGTEISSATYSYDNTTGKLAITGGKSGEALDITVSAQSARPGVTINSINSKLTVFIPGTMPLWLIILLAVLLVLLLSGVGYFVWWKFFRSEFQNRQPRYAAIAADKHAVAKAKKTETAKIRKDKGIVRSGLFERELEYNLDKLNDPDYESKYVWVNDGKSRVEDMEPVLNNWDKSNNGNRKPNKKDPELESRLQNVKKGVKK</sequence>
<keyword evidence="2" id="KW-0472">Membrane</keyword>
<keyword evidence="4" id="KW-1185">Reference proteome</keyword>
<dbReference type="EMBL" id="CP025543">
    <property type="protein sequence ID" value="AUM62746.1"/>
    <property type="molecule type" value="Genomic_DNA"/>
</dbReference>
<reference evidence="3 4" key="1">
    <citation type="submission" date="2017-12" db="EMBL/GenBank/DDBJ databases">
        <title>Complete genome sequence of Spiroplasma monobiae MQ-1 (ATCC 33825).</title>
        <authorList>
            <person name="Tsai Y.-M."/>
            <person name="Lo W.-S."/>
            <person name="Wu P.-S."/>
            <person name="Cho S.-T."/>
            <person name="Kuo C.-H."/>
        </authorList>
    </citation>
    <scope>NUCLEOTIDE SEQUENCE [LARGE SCALE GENOMIC DNA]</scope>
    <source>
        <strain evidence="3 4">MQ-1</strain>
    </source>
</reference>
<feature type="region of interest" description="Disordered" evidence="1">
    <location>
        <begin position="601"/>
        <end position="637"/>
    </location>
</feature>
<evidence type="ECO:0000313" key="4">
    <source>
        <dbReference type="Proteomes" id="UP000234790"/>
    </source>
</evidence>
<evidence type="ECO:0000313" key="3">
    <source>
        <dbReference type="EMBL" id="AUM62746.1"/>
    </source>
</evidence>
<gene>
    <name evidence="3" type="ORF">SMONO_v1c04970</name>
</gene>
<dbReference type="RefSeq" id="WP_101780799.1">
    <property type="nucleotide sequence ID" value="NZ_CP025543.1"/>
</dbReference>
<accession>A0A2K9LUM3</accession>
<protein>
    <submittedName>
        <fullName evidence="3">Uncharacterized protein</fullName>
    </submittedName>
</protein>
<dbReference type="OrthoDB" id="399923at2"/>
<dbReference type="KEGG" id="smoo:SMONO_v1c04970"/>
<proteinExistence type="predicted"/>
<name>A0A2K9LUM3_SPISQ</name>
<dbReference type="AlphaFoldDB" id="A0A2K9LUM3"/>
<feature type="transmembrane region" description="Helical" evidence="2">
    <location>
        <begin position="497"/>
        <end position="520"/>
    </location>
</feature>
<evidence type="ECO:0000256" key="1">
    <source>
        <dbReference type="SAM" id="MobiDB-lite"/>
    </source>
</evidence>
<dbReference type="Proteomes" id="UP000234790">
    <property type="component" value="Chromosome"/>
</dbReference>
<organism evidence="3 4">
    <name type="scientific">Spiroplasma monobiae MQ-1</name>
    <dbReference type="NCBI Taxonomy" id="1336748"/>
    <lineage>
        <taxon>Bacteria</taxon>
        <taxon>Bacillati</taxon>
        <taxon>Mycoplasmatota</taxon>
        <taxon>Mollicutes</taxon>
        <taxon>Entomoplasmatales</taxon>
        <taxon>Spiroplasmataceae</taxon>
        <taxon>Spiroplasma</taxon>
    </lineage>
</organism>
<evidence type="ECO:0000256" key="2">
    <source>
        <dbReference type="SAM" id="Phobius"/>
    </source>
</evidence>
<keyword evidence="2" id="KW-0812">Transmembrane</keyword>